<keyword evidence="2" id="KW-1185">Reference proteome</keyword>
<sequence length="89" mass="10109">MQGVTSEKNEYNTTNDNNKHLFDSMITMRHVVQTHSQKGDEEKLITEVVEIATANAIPKPKVAEKRLSAAARKIGAIRSSRLYRRLKNE</sequence>
<proteinExistence type="predicted"/>
<gene>
    <name evidence="1" type="ORF">AVEN_259362_1</name>
</gene>
<evidence type="ECO:0000313" key="1">
    <source>
        <dbReference type="EMBL" id="GBM19458.1"/>
    </source>
</evidence>
<protein>
    <submittedName>
        <fullName evidence="1">Uncharacterized protein</fullName>
    </submittedName>
</protein>
<organism evidence="1 2">
    <name type="scientific">Araneus ventricosus</name>
    <name type="common">Orbweaver spider</name>
    <name type="synonym">Epeira ventricosa</name>
    <dbReference type="NCBI Taxonomy" id="182803"/>
    <lineage>
        <taxon>Eukaryota</taxon>
        <taxon>Metazoa</taxon>
        <taxon>Ecdysozoa</taxon>
        <taxon>Arthropoda</taxon>
        <taxon>Chelicerata</taxon>
        <taxon>Arachnida</taxon>
        <taxon>Araneae</taxon>
        <taxon>Araneomorphae</taxon>
        <taxon>Entelegynae</taxon>
        <taxon>Araneoidea</taxon>
        <taxon>Araneidae</taxon>
        <taxon>Araneus</taxon>
    </lineage>
</organism>
<dbReference type="EMBL" id="BGPR01000424">
    <property type="protein sequence ID" value="GBM19458.1"/>
    <property type="molecule type" value="Genomic_DNA"/>
</dbReference>
<comment type="caution">
    <text evidence="1">The sequence shown here is derived from an EMBL/GenBank/DDBJ whole genome shotgun (WGS) entry which is preliminary data.</text>
</comment>
<dbReference type="Proteomes" id="UP000499080">
    <property type="component" value="Unassembled WGS sequence"/>
</dbReference>
<accession>A0A4Y2DUF6</accession>
<name>A0A4Y2DUF6_ARAVE</name>
<dbReference type="AlphaFoldDB" id="A0A4Y2DUF6"/>
<reference evidence="1 2" key="1">
    <citation type="journal article" date="2019" name="Sci. Rep.">
        <title>Orb-weaving spider Araneus ventricosus genome elucidates the spidroin gene catalogue.</title>
        <authorList>
            <person name="Kono N."/>
            <person name="Nakamura H."/>
            <person name="Ohtoshi R."/>
            <person name="Moran D.A.P."/>
            <person name="Shinohara A."/>
            <person name="Yoshida Y."/>
            <person name="Fujiwara M."/>
            <person name="Mori M."/>
            <person name="Tomita M."/>
            <person name="Arakawa K."/>
        </authorList>
    </citation>
    <scope>NUCLEOTIDE SEQUENCE [LARGE SCALE GENOMIC DNA]</scope>
</reference>
<evidence type="ECO:0000313" key="2">
    <source>
        <dbReference type="Proteomes" id="UP000499080"/>
    </source>
</evidence>